<feature type="domain" description="Methionyl/Leucyl tRNA synthetase" evidence="15">
    <location>
        <begin position="5"/>
        <end position="408"/>
    </location>
</feature>
<dbReference type="InterPro" id="IPR014758">
    <property type="entry name" value="Met-tRNA_synth"/>
</dbReference>
<dbReference type="InterPro" id="IPR041872">
    <property type="entry name" value="Anticodon_Met"/>
</dbReference>
<dbReference type="SUPFAM" id="SSF52374">
    <property type="entry name" value="Nucleotidylyl transferase"/>
    <property type="match status" value="1"/>
</dbReference>
<name>A0A2M8KSW8_9BACT</name>
<dbReference type="NCBIfam" id="TIGR00398">
    <property type="entry name" value="metG"/>
    <property type="match status" value="1"/>
</dbReference>
<sequence length="560" mass="63842">MGKKILIAVAWPYVNGDLHIGHLAGYLLPADIFARFHRLRGNEVLMVSGSDCYGTPITVEADKRSISPEEIVALYHPHHLKLFEQYGISFDLFTKTATKNHNIVVQDMLVAMAKNGYVYKDTTKQYFGEKEQKFLPDRYVEGECPYCDYIGARGDQCDGCGRVLESGQLKNPKSKLSGSPVVLKNTDHLFVNWPKLEQFLKEYTTKTGKNWKYWIHKETQGWLTKGLKPRAITRDIQWGVSIPNDRLPKEIQLDEPESKRIYVWFDAVIGYLSASIEWAKGSEAWKKYWYPNSSDSVSHYYFMGKDNLVFHTLFWPGQLYGYDTSIHLPDVVSVNQFLNFGGEKFSKSRNVVIDSAEIGKKYGVDSVRFYLAYIMPEHADSSFSWEDYFRFHNTVLIGTFANYINRVLTLAKGVNIGTADEETIRSIDAFFSSVALHIEKCEFKLYAQRIIEFSQEGNKYIDTTSPWKLEKTSTHYAQVVTNGIARVIALTIAISPLIPHSAETVVQMLGISIFTWENKTEPTLSKLLKQVELKKITPLYSKIENVNNISPAKSDPSTNA</sequence>
<comment type="subcellular location">
    <subcellularLocation>
        <location evidence="2">Cytoplasm</location>
    </subcellularLocation>
</comment>
<feature type="domain" description="Methionyl-tRNA synthetase anticodon-binding" evidence="16">
    <location>
        <begin position="412"/>
        <end position="545"/>
    </location>
</feature>
<keyword evidence="9 14" id="KW-0067">ATP-binding</keyword>
<evidence type="ECO:0000259" key="15">
    <source>
        <dbReference type="Pfam" id="PF09334"/>
    </source>
</evidence>
<dbReference type="PANTHER" id="PTHR45765:SF1">
    <property type="entry name" value="METHIONINE--TRNA LIGASE, CYTOPLASMIC"/>
    <property type="match status" value="1"/>
</dbReference>
<evidence type="ECO:0000256" key="2">
    <source>
        <dbReference type="ARBA" id="ARBA00004496"/>
    </source>
</evidence>
<dbReference type="FunFam" id="2.20.28.20:FF:000001">
    <property type="entry name" value="Methionine--tRNA ligase"/>
    <property type="match status" value="1"/>
</dbReference>
<evidence type="ECO:0000313" key="17">
    <source>
        <dbReference type="EMBL" id="PJE62980.1"/>
    </source>
</evidence>
<dbReference type="Gene3D" id="3.40.50.620">
    <property type="entry name" value="HUPs"/>
    <property type="match status" value="1"/>
</dbReference>
<dbReference type="EC" id="6.1.1.10" evidence="4"/>
<keyword evidence="7 14" id="KW-0436">Ligase</keyword>
<protein>
    <recommendedName>
        <fullName evidence="5">Methionine--tRNA ligase</fullName>
        <ecNumber evidence="4">6.1.1.10</ecNumber>
    </recommendedName>
    <alternativeName>
        <fullName evidence="12">Methionyl-tRNA synthetase</fullName>
    </alternativeName>
</protein>
<evidence type="ECO:0000256" key="7">
    <source>
        <dbReference type="ARBA" id="ARBA00022598"/>
    </source>
</evidence>
<keyword evidence="8 14" id="KW-0547">Nucleotide-binding</keyword>
<evidence type="ECO:0000256" key="11">
    <source>
        <dbReference type="ARBA" id="ARBA00023146"/>
    </source>
</evidence>
<evidence type="ECO:0000256" key="8">
    <source>
        <dbReference type="ARBA" id="ARBA00022741"/>
    </source>
</evidence>
<gene>
    <name evidence="17" type="primary">metG</name>
    <name evidence="17" type="ORF">COU88_02000</name>
</gene>
<keyword evidence="10 14" id="KW-0648">Protein biosynthesis</keyword>
<comment type="similarity">
    <text evidence="3">Belongs to the class-I aminoacyl-tRNA synthetase family. MetG type 1 subfamily.</text>
</comment>
<evidence type="ECO:0000256" key="9">
    <source>
        <dbReference type="ARBA" id="ARBA00022840"/>
    </source>
</evidence>
<evidence type="ECO:0000256" key="4">
    <source>
        <dbReference type="ARBA" id="ARBA00012838"/>
    </source>
</evidence>
<dbReference type="EMBL" id="PFED01000086">
    <property type="protein sequence ID" value="PJE62980.1"/>
    <property type="molecule type" value="Genomic_DNA"/>
</dbReference>
<dbReference type="InterPro" id="IPR015413">
    <property type="entry name" value="Methionyl/Leucyl_tRNA_Synth"/>
</dbReference>
<dbReference type="InterPro" id="IPR023458">
    <property type="entry name" value="Met-tRNA_ligase_1"/>
</dbReference>
<dbReference type="GO" id="GO:0004825">
    <property type="term" value="F:methionine-tRNA ligase activity"/>
    <property type="evidence" value="ECO:0007669"/>
    <property type="project" value="UniProtKB-EC"/>
</dbReference>
<evidence type="ECO:0000256" key="13">
    <source>
        <dbReference type="ARBA" id="ARBA00047364"/>
    </source>
</evidence>
<evidence type="ECO:0000256" key="1">
    <source>
        <dbReference type="ARBA" id="ARBA00003314"/>
    </source>
</evidence>
<evidence type="ECO:0000256" key="6">
    <source>
        <dbReference type="ARBA" id="ARBA00022490"/>
    </source>
</evidence>
<dbReference type="InterPro" id="IPR001412">
    <property type="entry name" value="aa-tRNA-synth_I_CS"/>
</dbReference>
<dbReference type="InterPro" id="IPR033911">
    <property type="entry name" value="MetRS_core"/>
</dbReference>
<evidence type="ECO:0000256" key="14">
    <source>
        <dbReference type="RuleBase" id="RU363039"/>
    </source>
</evidence>
<evidence type="ECO:0000256" key="12">
    <source>
        <dbReference type="ARBA" id="ARBA00030904"/>
    </source>
</evidence>
<dbReference type="PROSITE" id="PS00178">
    <property type="entry name" value="AA_TRNA_LIGASE_I"/>
    <property type="match status" value="1"/>
</dbReference>
<dbReference type="Pfam" id="PF09334">
    <property type="entry name" value="tRNA-synt_1g"/>
    <property type="match status" value="1"/>
</dbReference>
<dbReference type="Gene3D" id="1.10.730.10">
    <property type="entry name" value="Isoleucyl-tRNA Synthetase, Domain 1"/>
    <property type="match status" value="1"/>
</dbReference>
<dbReference type="InterPro" id="IPR014729">
    <property type="entry name" value="Rossmann-like_a/b/a_fold"/>
</dbReference>
<reference evidence="18" key="1">
    <citation type="submission" date="2017-09" db="EMBL/GenBank/DDBJ databases">
        <title>Depth-based differentiation of microbial function through sediment-hosted aquifers and enrichment of novel symbionts in the deep terrestrial subsurface.</title>
        <authorList>
            <person name="Probst A.J."/>
            <person name="Ladd B."/>
            <person name="Jarett J.K."/>
            <person name="Geller-Mcgrath D.E."/>
            <person name="Sieber C.M.K."/>
            <person name="Emerson J.B."/>
            <person name="Anantharaman K."/>
            <person name="Thomas B.C."/>
            <person name="Malmstrom R."/>
            <person name="Stieglmeier M."/>
            <person name="Klingl A."/>
            <person name="Woyke T."/>
            <person name="Ryan C.M."/>
            <person name="Banfield J.F."/>
        </authorList>
    </citation>
    <scope>NUCLEOTIDE SEQUENCE [LARGE SCALE GENOMIC DNA]</scope>
</reference>
<evidence type="ECO:0000256" key="3">
    <source>
        <dbReference type="ARBA" id="ARBA00008258"/>
    </source>
</evidence>
<dbReference type="Proteomes" id="UP000229554">
    <property type="component" value="Unassembled WGS sequence"/>
</dbReference>
<comment type="function">
    <text evidence="1">Is required not only for elongation of protein synthesis but also for the initiation of all mRNA translation through initiator tRNA(fMet) aminoacylation.</text>
</comment>
<dbReference type="GO" id="GO:0006431">
    <property type="term" value="P:methionyl-tRNA aminoacylation"/>
    <property type="evidence" value="ECO:0007669"/>
    <property type="project" value="InterPro"/>
</dbReference>
<evidence type="ECO:0000256" key="10">
    <source>
        <dbReference type="ARBA" id="ARBA00022917"/>
    </source>
</evidence>
<dbReference type="PRINTS" id="PR01041">
    <property type="entry name" value="TRNASYNTHMET"/>
</dbReference>
<evidence type="ECO:0000313" key="18">
    <source>
        <dbReference type="Proteomes" id="UP000229554"/>
    </source>
</evidence>
<evidence type="ECO:0000256" key="5">
    <source>
        <dbReference type="ARBA" id="ARBA00018753"/>
    </source>
</evidence>
<organism evidence="17 18">
    <name type="scientific">Candidatus Roizmanbacteria bacterium CG10_big_fil_rev_8_21_14_0_10_39_6</name>
    <dbReference type="NCBI Taxonomy" id="1974853"/>
    <lineage>
        <taxon>Bacteria</taxon>
        <taxon>Candidatus Roizmaniibacteriota</taxon>
    </lineage>
</organism>
<dbReference type="InterPro" id="IPR029038">
    <property type="entry name" value="MetRS_Zn"/>
</dbReference>
<dbReference type="SUPFAM" id="SSF57770">
    <property type="entry name" value="Methionyl-tRNA synthetase (MetRS), Zn-domain"/>
    <property type="match status" value="1"/>
</dbReference>
<dbReference type="AlphaFoldDB" id="A0A2M8KSW8"/>
<dbReference type="GO" id="GO:0005829">
    <property type="term" value="C:cytosol"/>
    <property type="evidence" value="ECO:0007669"/>
    <property type="project" value="TreeGrafter"/>
</dbReference>
<keyword evidence="6" id="KW-0963">Cytoplasm</keyword>
<comment type="catalytic activity">
    <reaction evidence="13">
        <text>tRNA(Met) + L-methionine + ATP = L-methionyl-tRNA(Met) + AMP + diphosphate</text>
        <dbReference type="Rhea" id="RHEA:13481"/>
        <dbReference type="Rhea" id="RHEA-COMP:9667"/>
        <dbReference type="Rhea" id="RHEA-COMP:9698"/>
        <dbReference type="ChEBI" id="CHEBI:30616"/>
        <dbReference type="ChEBI" id="CHEBI:33019"/>
        <dbReference type="ChEBI" id="CHEBI:57844"/>
        <dbReference type="ChEBI" id="CHEBI:78442"/>
        <dbReference type="ChEBI" id="CHEBI:78530"/>
        <dbReference type="ChEBI" id="CHEBI:456215"/>
        <dbReference type="EC" id="6.1.1.10"/>
    </reaction>
</comment>
<comment type="caution">
    <text evidence="17">The sequence shown here is derived from an EMBL/GenBank/DDBJ whole genome shotgun (WGS) entry which is preliminary data.</text>
</comment>
<dbReference type="Gene3D" id="2.20.28.20">
    <property type="entry name" value="Methionyl-tRNA synthetase, Zn-domain"/>
    <property type="match status" value="1"/>
</dbReference>
<accession>A0A2M8KSW8</accession>
<dbReference type="GO" id="GO:0005524">
    <property type="term" value="F:ATP binding"/>
    <property type="evidence" value="ECO:0007669"/>
    <property type="project" value="UniProtKB-KW"/>
</dbReference>
<proteinExistence type="inferred from homology"/>
<dbReference type="InterPro" id="IPR009080">
    <property type="entry name" value="tRNAsynth_Ia_anticodon-bd"/>
</dbReference>
<dbReference type="Pfam" id="PF19303">
    <property type="entry name" value="Anticodon_3"/>
    <property type="match status" value="1"/>
</dbReference>
<dbReference type="PANTHER" id="PTHR45765">
    <property type="entry name" value="METHIONINE--TRNA LIGASE"/>
    <property type="match status" value="1"/>
</dbReference>
<keyword evidence="11 14" id="KW-0030">Aminoacyl-tRNA synthetase</keyword>
<evidence type="ECO:0000259" key="16">
    <source>
        <dbReference type="Pfam" id="PF19303"/>
    </source>
</evidence>
<dbReference type="SUPFAM" id="SSF47323">
    <property type="entry name" value="Anticodon-binding domain of a subclass of class I aminoacyl-tRNA synthetases"/>
    <property type="match status" value="1"/>
</dbReference>